<evidence type="ECO:0000313" key="2">
    <source>
        <dbReference type="Proteomes" id="UP001526143"/>
    </source>
</evidence>
<dbReference type="GO" id="GO:0016787">
    <property type="term" value="F:hydrolase activity"/>
    <property type="evidence" value="ECO:0007669"/>
    <property type="project" value="UniProtKB-KW"/>
</dbReference>
<gene>
    <name evidence="1" type="ORF">OGM63_10820</name>
</gene>
<organism evidence="1 2">
    <name type="scientific">Plectonema radiosum NIES-515</name>
    <dbReference type="NCBI Taxonomy" id="2986073"/>
    <lineage>
        <taxon>Bacteria</taxon>
        <taxon>Bacillati</taxon>
        <taxon>Cyanobacteriota</taxon>
        <taxon>Cyanophyceae</taxon>
        <taxon>Oscillatoriophycideae</taxon>
        <taxon>Oscillatoriales</taxon>
        <taxon>Microcoleaceae</taxon>
        <taxon>Plectonema</taxon>
    </lineage>
</organism>
<protein>
    <submittedName>
        <fullName evidence="1">Alpha/beta hydrolase</fullName>
    </submittedName>
</protein>
<name>A0ABT3AY10_9CYAN</name>
<proteinExistence type="predicted"/>
<accession>A0ABT3AY10</accession>
<evidence type="ECO:0000313" key="1">
    <source>
        <dbReference type="EMBL" id="MCV3214002.1"/>
    </source>
</evidence>
<dbReference type="RefSeq" id="WP_263745537.1">
    <property type="nucleotide sequence ID" value="NZ_JAOWRF010000159.1"/>
</dbReference>
<dbReference type="Proteomes" id="UP001526143">
    <property type="component" value="Unassembled WGS sequence"/>
</dbReference>
<keyword evidence="2" id="KW-1185">Reference proteome</keyword>
<reference evidence="1 2" key="1">
    <citation type="submission" date="2022-10" db="EMBL/GenBank/DDBJ databases">
        <title>Identification of biosynthetic pathway for the production of the potent trypsin inhibitor radiosumin.</title>
        <authorList>
            <person name="Fewer D.P."/>
            <person name="Delbaje E."/>
            <person name="Ouyang X."/>
            <person name="Agostino P.D."/>
            <person name="Wahlsten M."/>
            <person name="Jokela J."/>
            <person name="Permi P."/>
            <person name="Haapaniemi E."/>
            <person name="Koistinen H."/>
        </authorList>
    </citation>
    <scope>NUCLEOTIDE SEQUENCE [LARGE SCALE GENOMIC DNA]</scope>
    <source>
        <strain evidence="1 2">NIES-515</strain>
    </source>
</reference>
<sequence length="53" mass="5770">MMNLPIEDSSVSLSDFADVVLRSLTKDEEDIILVGHSMAGTIIPIRDVPVESL</sequence>
<dbReference type="EMBL" id="JAOWRF010000159">
    <property type="protein sequence ID" value="MCV3214002.1"/>
    <property type="molecule type" value="Genomic_DNA"/>
</dbReference>
<keyword evidence="1" id="KW-0378">Hydrolase</keyword>
<comment type="caution">
    <text evidence="1">The sequence shown here is derived from an EMBL/GenBank/DDBJ whole genome shotgun (WGS) entry which is preliminary data.</text>
</comment>